<feature type="signal peptide" evidence="2">
    <location>
        <begin position="1"/>
        <end position="26"/>
    </location>
</feature>
<keyword evidence="5" id="KW-1185">Reference proteome</keyword>
<dbReference type="Proteomes" id="UP000661607">
    <property type="component" value="Unassembled WGS sequence"/>
</dbReference>
<gene>
    <name evidence="4" type="ORF">H4W81_006662</name>
</gene>
<dbReference type="InterPro" id="IPR045474">
    <property type="entry name" value="GEVED"/>
</dbReference>
<feature type="domain" description="GEVED" evidence="3">
    <location>
        <begin position="315"/>
        <end position="390"/>
    </location>
</feature>
<evidence type="ECO:0000313" key="4">
    <source>
        <dbReference type="EMBL" id="MBE1563883.1"/>
    </source>
</evidence>
<feature type="region of interest" description="Disordered" evidence="1">
    <location>
        <begin position="399"/>
        <end position="418"/>
    </location>
</feature>
<evidence type="ECO:0000256" key="1">
    <source>
        <dbReference type="SAM" id="MobiDB-lite"/>
    </source>
</evidence>
<evidence type="ECO:0000256" key="2">
    <source>
        <dbReference type="SAM" id="SignalP"/>
    </source>
</evidence>
<evidence type="ECO:0000313" key="5">
    <source>
        <dbReference type="Proteomes" id="UP000661607"/>
    </source>
</evidence>
<reference evidence="4 5" key="1">
    <citation type="submission" date="2020-10" db="EMBL/GenBank/DDBJ databases">
        <title>Sequencing the genomes of 1000 actinobacteria strains.</title>
        <authorList>
            <person name="Klenk H.-P."/>
        </authorList>
    </citation>
    <scope>NUCLEOTIDE SEQUENCE [LARGE SCALE GENOMIC DNA]</scope>
    <source>
        <strain evidence="4 5">DSM 43748</strain>
    </source>
</reference>
<comment type="caution">
    <text evidence="4">The sequence shown here is derived from an EMBL/GenBank/DDBJ whole genome shotgun (WGS) entry which is preliminary data.</text>
</comment>
<dbReference type="RefSeq" id="WP_192778369.1">
    <property type="nucleotide sequence ID" value="NZ_BAAASY010000024.1"/>
</dbReference>
<dbReference type="EMBL" id="JADBEF010000001">
    <property type="protein sequence ID" value="MBE1563883.1"/>
    <property type="molecule type" value="Genomic_DNA"/>
</dbReference>
<protein>
    <recommendedName>
        <fullName evidence="3">GEVED domain-containing protein</fullName>
    </recommendedName>
</protein>
<dbReference type="Pfam" id="PF20009">
    <property type="entry name" value="GEVED"/>
    <property type="match status" value="1"/>
</dbReference>
<organism evidence="4 5">
    <name type="scientific">Nonomuraea africana</name>
    <dbReference type="NCBI Taxonomy" id="46171"/>
    <lineage>
        <taxon>Bacteria</taxon>
        <taxon>Bacillati</taxon>
        <taxon>Actinomycetota</taxon>
        <taxon>Actinomycetes</taxon>
        <taxon>Streptosporangiales</taxon>
        <taxon>Streptosporangiaceae</taxon>
        <taxon>Nonomuraea</taxon>
    </lineage>
</organism>
<keyword evidence="2" id="KW-0732">Signal</keyword>
<accession>A0ABR9KPC6</accession>
<feature type="compositionally biased region" description="Basic and acidic residues" evidence="1">
    <location>
        <begin position="404"/>
        <end position="418"/>
    </location>
</feature>
<sequence>MYVRKILTGVAATVVGMAGVVPMAYADGPLTFTNSATEAVGTTPSGVTVVVRKTPVGDTKVVSAEVSPADPAALPDEFLVPVNAKAGAGILDLYEDFDVKPNGWSDVVALTFTFSRPVRDPRLHVFGTGGVVTDLSKDRRDDYWSGVRLVGGTPSTPTFSKVAGFPGYRVTRTTIAPERVHSATTTTCGVVYTCGTVQVNGTLNSFTIMLRARDVRRGGEAGTSQMWGAFKLSLYEDDSDAPASYGAASHILTDTSLGRDVTPDHTDTDSFTPRTLRVGADADDALEAEGPAPLAGNASTYSLDVPVRAGSASSLGGWIDFDRNGSFDAGERAQAQVEAGASSGTLTWTVPKTVRPGATWLRLRAAATADGVERPTGWADSGEVEDYPITLAQRMATVAPPAVQRDKPSVRTDKSDKREGRMYRRWIRQYRNFR</sequence>
<evidence type="ECO:0000259" key="3">
    <source>
        <dbReference type="Pfam" id="PF20009"/>
    </source>
</evidence>
<feature type="chain" id="PRO_5047249568" description="GEVED domain-containing protein" evidence="2">
    <location>
        <begin position="27"/>
        <end position="434"/>
    </location>
</feature>
<name>A0ABR9KPC6_9ACTN</name>
<proteinExistence type="predicted"/>